<accession>A0A6I6JPZ4</accession>
<evidence type="ECO:0000313" key="1">
    <source>
        <dbReference type="EMBL" id="QGY42083.1"/>
    </source>
</evidence>
<gene>
    <name evidence="1" type="ORF">GM415_16250</name>
</gene>
<organism evidence="1 2">
    <name type="scientific">Pseudodesulfovibrio cashew</name>
    <dbReference type="NCBI Taxonomy" id="2678688"/>
    <lineage>
        <taxon>Bacteria</taxon>
        <taxon>Pseudomonadati</taxon>
        <taxon>Thermodesulfobacteriota</taxon>
        <taxon>Desulfovibrionia</taxon>
        <taxon>Desulfovibrionales</taxon>
        <taxon>Desulfovibrionaceae</taxon>
    </lineage>
</organism>
<protein>
    <submittedName>
        <fullName evidence="1">Uncharacterized protein</fullName>
    </submittedName>
</protein>
<proteinExistence type="predicted"/>
<dbReference type="AlphaFoldDB" id="A0A6I6JPZ4"/>
<dbReference type="EMBL" id="CP046400">
    <property type="protein sequence ID" value="QGY42083.1"/>
    <property type="molecule type" value="Genomic_DNA"/>
</dbReference>
<reference evidence="1 2" key="1">
    <citation type="submission" date="2019-11" db="EMBL/GenBank/DDBJ databases">
        <authorList>
            <person name="Zheng R.K."/>
            <person name="Sun C.M."/>
        </authorList>
    </citation>
    <scope>NUCLEOTIDE SEQUENCE [LARGE SCALE GENOMIC DNA]</scope>
    <source>
        <strain evidence="1 2">SRB007</strain>
    </source>
</reference>
<evidence type="ECO:0000313" key="2">
    <source>
        <dbReference type="Proteomes" id="UP000428328"/>
    </source>
</evidence>
<sequence length="148" mass="16882">MADTNNQGRTKTVNTQSARIRNMLRTYGKQLTSAKRLARFKQAMDASPPPDDAAKRAKRRQMVERIAHEVIENLIVNTEHSPVVAAILNQMEAEFGQRFIFEYPLDGGDVQILRDTQQGPQELTGDARNKVMRRLWEITLSKVDDTML</sequence>
<dbReference type="NCBIfam" id="NF041863">
    <property type="entry name" value="DVU0524_fam"/>
    <property type="match status" value="1"/>
</dbReference>
<dbReference type="KEGG" id="psel:GM415_16250"/>
<dbReference type="Proteomes" id="UP000428328">
    <property type="component" value="Chromosome"/>
</dbReference>
<dbReference type="InterPro" id="IPR049840">
    <property type="entry name" value="DVU0524-like"/>
</dbReference>
<keyword evidence="2" id="KW-1185">Reference proteome</keyword>
<name>A0A6I6JPZ4_9BACT</name>